<feature type="compositionally biased region" description="Polar residues" evidence="1">
    <location>
        <begin position="179"/>
        <end position="189"/>
    </location>
</feature>
<dbReference type="AlphaFoldDB" id="A0A1C1C6C3"/>
<keyword evidence="3" id="KW-1185">Reference proteome</keyword>
<sequence>MARGQASVRTIQDLAIDRALRDLEAQPRLNYQQVYQRVVRHYVDQVVTEGMPHFWISRLNLEVELARVIIVATRSPEEYTRDYLATLQELGDSMRTHRARDYRAVWLAELLRAGITLDDVTVVHEDTDEYERRTEFRDWVHEWVHGTLHDGTLGDFGPTVATGNYIAGGSSSSGPGANVTVSTGCSQVIPSAPGPSQPTAAGHDTSMPPPSATRRPTSNRLRSANNPVGGASSSRCASAARPSRGNASANPLTVRVSGGRTTFAMNTAGGLVDFAEHQRGQRCPWTCLLGDSFVTNERGRLTGHLQRDHQLRAADLAHMLVDKPNASNFEGHLNKDCFAWAKYVHGDPRPWKCMLCENHRGMKDGQNTLARHVRQSHGIQIVLPRVDERQPGRRHLSGTTEEELARRVEAAQRAEQQRAADAAAQEAAMKVGLRLTLIGTKRSALDAGLDEEEGEEDVEVEEVVEEEEEEEEEEENDEEAEEEE</sequence>
<gene>
    <name evidence="2" type="ORF">CLCR_00104</name>
</gene>
<evidence type="ECO:0000313" key="2">
    <source>
        <dbReference type="EMBL" id="OCT44017.1"/>
    </source>
</evidence>
<dbReference type="EMBL" id="LGRB01000022">
    <property type="protein sequence ID" value="OCT44017.1"/>
    <property type="molecule type" value="Genomic_DNA"/>
</dbReference>
<protein>
    <submittedName>
        <fullName evidence="2">Uncharacterized protein</fullName>
    </submittedName>
</protein>
<accession>A0A1C1C6C3</accession>
<feature type="compositionally biased region" description="Low complexity" evidence="1">
    <location>
        <begin position="229"/>
        <end position="245"/>
    </location>
</feature>
<comment type="caution">
    <text evidence="2">The sequence shown here is derived from an EMBL/GenBank/DDBJ whole genome shotgun (WGS) entry which is preliminary data.</text>
</comment>
<feature type="compositionally biased region" description="Polar residues" evidence="1">
    <location>
        <begin position="214"/>
        <end position="226"/>
    </location>
</feature>
<proteinExistence type="predicted"/>
<feature type="region of interest" description="Disordered" evidence="1">
    <location>
        <begin position="444"/>
        <end position="484"/>
    </location>
</feature>
<dbReference type="VEuPathDB" id="FungiDB:G647_02030"/>
<evidence type="ECO:0000256" key="1">
    <source>
        <dbReference type="SAM" id="MobiDB-lite"/>
    </source>
</evidence>
<name>A0A1C1C6C3_9EURO</name>
<dbReference type="Proteomes" id="UP000094526">
    <property type="component" value="Unassembled WGS sequence"/>
</dbReference>
<reference evidence="3" key="1">
    <citation type="submission" date="2015-07" db="EMBL/GenBank/DDBJ databases">
        <authorList>
            <person name="Teixeira M.M."/>
            <person name="Souza R.C."/>
            <person name="Almeida L.G."/>
            <person name="Vicente V.A."/>
            <person name="de Hoog S."/>
            <person name="Bocca A.L."/>
            <person name="de Almeida S.R."/>
            <person name="Vasconcelos A.T."/>
            <person name="Felipe M.S."/>
        </authorList>
    </citation>
    <scope>NUCLEOTIDE SEQUENCE [LARGE SCALE GENOMIC DNA]</scope>
    <source>
        <strain evidence="3">KSF</strain>
    </source>
</reference>
<feature type="compositionally biased region" description="Acidic residues" evidence="1">
    <location>
        <begin position="448"/>
        <end position="484"/>
    </location>
</feature>
<organism evidence="2 3">
    <name type="scientific">Cladophialophora carrionii</name>
    <dbReference type="NCBI Taxonomy" id="86049"/>
    <lineage>
        <taxon>Eukaryota</taxon>
        <taxon>Fungi</taxon>
        <taxon>Dikarya</taxon>
        <taxon>Ascomycota</taxon>
        <taxon>Pezizomycotina</taxon>
        <taxon>Eurotiomycetes</taxon>
        <taxon>Chaetothyriomycetidae</taxon>
        <taxon>Chaetothyriales</taxon>
        <taxon>Herpotrichiellaceae</taxon>
        <taxon>Cladophialophora</taxon>
    </lineage>
</organism>
<feature type="region of interest" description="Disordered" evidence="1">
    <location>
        <begin position="170"/>
        <end position="253"/>
    </location>
</feature>
<dbReference type="OrthoDB" id="4139190at2759"/>
<evidence type="ECO:0000313" key="3">
    <source>
        <dbReference type="Proteomes" id="UP000094526"/>
    </source>
</evidence>
<dbReference type="VEuPathDB" id="FungiDB:CLCR_00104"/>